<sequence length="59" mass="6394">RTNVYALIGLTLGGLWTGMDDHTICAPLHFDQGTMSSTLTCLAHLNHELHLSMSGSTRP</sequence>
<reference evidence="1 2" key="1">
    <citation type="journal article" date="2018" name="Front. Plant Sci.">
        <title>Red Clover (Trifolium pratense) and Zigzag Clover (T. medium) - A Picture of Genomic Similarities and Differences.</title>
        <authorList>
            <person name="Dluhosova J."/>
            <person name="Istvanek J."/>
            <person name="Nedelnik J."/>
            <person name="Repkova J."/>
        </authorList>
    </citation>
    <scope>NUCLEOTIDE SEQUENCE [LARGE SCALE GENOMIC DNA]</scope>
    <source>
        <strain evidence="2">cv. 10/8</strain>
        <tissue evidence="1">Leaf</tissue>
    </source>
</reference>
<dbReference type="EMBL" id="LXQA011287594">
    <property type="protein sequence ID" value="MCI91982.1"/>
    <property type="molecule type" value="Genomic_DNA"/>
</dbReference>
<evidence type="ECO:0000313" key="2">
    <source>
        <dbReference type="Proteomes" id="UP000265520"/>
    </source>
</evidence>
<comment type="caution">
    <text evidence="1">The sequence shown here is derived from an EMBL/GenBank/DDBJ whole genome shotgun (WGS) entry which is preliminary data.</text>
</comment>
<organism evidence="1 2">
    <name type="scientific">Trifolium medium</name>
    <dbReference type="NCBI Taxonomy" id="97028"/>
    <lineage>
        <taxon>Eukaryota</taxon>
        <taxon>Viridiplantae</taxon>
        <taxon>Streptophyta</taxon>
        <taxon>Embryophyta</taxon>
        <taxon>Tracheophyta</taxon>
        <taxon>Spermatophyta</taxon>
        <taxon>Magnoliopsida</taxon>
        <taxon>eudicotyledons</taxon>
        <taxon>Gunneridae</taxon>
        <taxon>Pentapetalae</taxon>
        <taxon>rosids</taxon>
        <taxon>fabids</taxon>
        <taxon>Fabales</taxon>
        <taxon>Fabaceae</taxon>
        <taxon>Papilionoideae</taxon>
        <taxon>50 kb inversion clade</taxon>
        <taxon>NPAAA clade</taxon>
        <taxon>Hologalegina</taxon>
        <taxon>IRL clade</taxon>
        <taxon>Trifolieae</taxon>
        <taxon>Trifolium</taxon>
    </lineage>
</organism>
<dbReference type="Proteomes" id="UP000265520">
    <property type="component" value="Unassembled WGS sequence"/>
</dbReference>
<accession>A0A392VWY9</accession>
<name>A0A392VWY9_9FABA</name>
<dbReference type="AlphaFoldDB" id="A0A392VWY9"/>
<feature type="non-terminal residue" evidence="1">
    <location>
        <position position="1"/>
    </location>
</feature>
<protein>
    <submittedName>
        <fullName evidence="1">Uncharacterized protein</fullName>
    </submittedName>
</protein>
<evidence type="ECO:0000313" key="1">
    <source>
        <dbReference type="EMBL" id="MCI91982.1"/>
    </source>
</evidence>
<keyword evidence="2" id="KW-1185">Reference proteome</keyword>
<proteinExistence type="predicted"/>